<proteinExistence type="predicted"/>
<protein>
    <submittedName>
        <fullName evidence="1">Uncharacterized protein</fullName>
    </submittedName>
</protein>
<evidence type="ECO:0000313" key="1">
    <source>
        <dbReference type="EMBL" id="GAG73225.1"/>
    </source>
</evidence>
<feature type="non-terminal residue" evidence="1">
    <location>
        <position position="1"/>
    </location>
</feature>
<dbReference type="EMBL" id="BART01003250">
    <property type="protein sequence ID" value="GAG73225.1"/>
    <property type="molecule type" value="Genomic_DNA"/>
</dbReference>
<name>X0ZTS8_9ZZZZ</name>
<gene>
    <name evidence="1" type="ORF">S01H4_09149</name>
</gene>
<reference evidence="1" key="1">
    <citation type="journal article" date="2014" name="Front. Microbiol.">
        <title>High frequency of phylogenetically diverse reductive dehalogenase-homologous genes in deep subseafloor sedimentary metagenomes.</title>
        <authorList>
            <person name="Kawai M."/>
            <person name="Futagami T."/>
            <person name="Toyoda A."/>
            <person name="Takaki Y."/>
            <person name="Nishi S."/>
            <person name="Hori S."/>
            <person name="Arai W."/>
            <person name="Tsubouchi T."/>
            <person name="Morono Y."/>
            <person name="Uchiyama I."/>
            <person name="Ito T."/>
            <person name="Fujiyama A."/>
            <person name="Inagaki F."/>
            <person name="Takami H."/>
        </authorList>
    </citation>
    <scope>NUCLEOTIDE SEQUENCE</scope>
    <source>
        <strain evidence="1">Expedition CK06-06</strain>
    </source>
</reference>
<accession>X0ZTS8</accession>
<comment type="caution">
    <text evidence="1">The sequence shown here is derived from an EMBL/GenBank/DDBJ whole genome shotgun (WGS) entry which is preliminary data.</text>
</comment>
<sequence>EEFYTKIHQYQWLNEQEEEIEYLGILVLKGEK</sequence>
<dbReference type="AlphaFoldDB" id="X0ZTS8"/>
<organism evidence="1">
    <name type="scientific">marine sediment metagenome</name>
    <dbReference type="NCBI Taxonomy" id="412755"/>
    <lineage>
        <taxon>unclassified sequences</taxon>
        <taxon>metagenomes</taxon>
        <taxon>ecological metagenomes</taxon>
    </lineage>
</organism>